<accession>A0A4E0Q2E3</accession>
<dbReference type="AlphaFoldDB" id="A0A4E0Q2E3"/>
<reference evidence="1 2" key="1">
    <citation type="submission" date="2017-11" db="EMBL/GenBank/DDBJ databases">
        <title>Isolation and Characterization of Methanogenic Archaea from Saline Meromictic Lake at Siberia.</title>
        <authorList>
            <person name="Shen Y."/>
            <person name="Huang H.-H."/>
            <person name="Lai M.-C."/>
            <person name="Chen S.-C."/>
        </authorList>
    </citation>
    <scope>NUCLEOTIDE SEQUENCE [LARGE SCALE GENOMIC DNA]</scope>
    <source>
        <strain evidence="1 2">SY-01</strain>
    </source>
</reference>
<proteinExistence type="predicted"/>
<dbReference type="OrthoDB" id="375222at2157"/>
<protein>
    <submittedName>
        <fullName evidence="1">Uncharacterized protein</fullName>
    </submittedName>
</protein>
<gene>
    <name evidence="1" type="ORF">CUN85_12180</name>
</gene>
<comment type="caution">
    <text evidence="1">The sequence shown here is derived from an EMBL/GenBank/DDBJ whole genome shotgun (WGS) entry which is preliminary data.</text>
</comment>
<name>A0A4E0Q2E3_9EURY</name>
<evidence type="ECO:0000313" key="2">
    <source>
        <dbReference type="Proteomes" id="UP000297295"/>
    </source>
</evidence>
<sequence>MAYEVYPIYDLEIEFNSIGIKLDETVAFKNKVNKIVYVDIGIILVYIEEPTVRHVFIPLSTISKISYRTQNTT</sequence>
<keyword evidence="2" id="KW-1185">Reference proteome</keyword>
<evidence type="ECO:0000313" key="1">
    <source>
        <dbReference type="EMBL" id="TGC06962.1"/>
    </source>
</evidence>
<dbReference type="Proteomes" id="UP000297295">
    <property type="component" value="Unassembled WGS sequence"/>
</dbReference>
<dbReference type="EMBL" id="PGGK01000020">
    <property type="protein sequence ID" value="TGC06962.1"/>
    <property type="molecule type" value="Genomic_DNA"/>
</dbReference>
<organism evidence="1 2">
    <name type="scientific">Methanolobus halotolerans</name>
    <dbReference type="NCBI Taxonomy" id="2052935"/>
    <lineage>
        <taxon>Archaea</taxon>
        <taxon>Methanobacteriati</taxon>
        <taxon>Methanobacteriota</taxon>
        <taxon>Stenosarchaea group</taxon>
        <taxon>Methanomicrobia</taxon>
        <taxon>Methanosarcinales</taxon>
        <taxon>Methanosarcinaceae</taxon>
        <taxon>Methanolobus</taxon>
    </lineage>
</organism>
<dbReference type="RefSeq" id="WP_135390572.1">
    <property type="nucleotide sequence ID" value="NZ_PGGK01000020.1"/>
</dbReference>